<sequence length="76" mass="7679">MHGLDRPSGELAALLGECELHGARIARVLGALEKAGGLQAAGQLGDVQGVESGVVGRPPLAGLLAGALHAVQRRHQ</sequence>
<organism evidence="1 2">
    <name type="scientific">Streptomyces brasiliensis</name>
    <dbReference type="NCBI Taxonomy" id="1954"/>
    <lineage>
        <taxon>Bacteria</taxon>
        <taxon>Bacillati</taxon>
        <taxon>Actinomycetota</taxon>
        <taxon>Actinomycetes</taxon>
        <taxon>Kitasatosporales</taxon>
        <taxon>Streptomycetaceae</taxon>
        <taxon>Streptomyces</taxon>
    </lineage>
</organism>
<dbReference type="EMBL" id="BMQA01000001">
    <property type="protein sequence ID" value="GGI98047.1"/>
    <property type="molecule type" value="Genomic_DNA"/>
</dbReference>
<reference evidence="1" key="1">
    <citation type="journal article" date="2014" name="Int. J. Syst. Evol. Microbiol.">
        <title>Complete genome sequence of Corynebacterium casei LMG S-19264T (=DSM 44701T), isolated from a smear-ripened cheese.</title>
        <authorList>
            <consortium name="US DOE Joint Genome Institute (JGI-PGF)"/>
            <person name="Walter F."/>
            <person name="Albersmeier A."/>
            <person name="Kalinowski J."/>
            <person name="Ruckert C."/>
        </authorList>
    </citation>
    <scope>NUCLEOTIDE SEQUENCE</scope>
    <source>
        <strain evidence="1">JCM 3086</strain>
    </source>
</reference>
<reference evidence="1" key="2">
    <citation type="submission" date="2020-09" db="EMBL/GenBank/DDBJ databases">
        <authorList>
            <person name="Sun Q."/>
            <person name="Ohkuma M."/>
        </authorList>
    </citation>
    <scope>NUCLEOTIDE SEQUENCE</scope>
    <source>
        <strain evidence="1">JCM 3086</strain>
    </source>
</reference>
<gene>
    <name evidence="1" type="ORF">GCM10010121_005390</name>
</gene>
<proteinExistence type="predicted"/>
<accession>A0A917NFV8</accession>
<evidence type="ECO:0000313" key="2">
    <source>
        <dbReference type="Proteomes" id="UP000657574"/>
    </source>
</evidence>
<dbReference type="AlphaFoldDB" id="A0A917NFV8"/>
<keyword evidence="2" id="KW-1185">Reference proteome</keyword>
<comment type="caution">
    <text evidence="1">The sequence shown here is derived from an EMBL/GenBank/DDBJ whole genome shotgun (WGS) entry which is preliminary data.</text>
</comment>
<evidence type="ECO:0000313" key="1">
    <source>
        <dbReference type="EMBL" id="GGI98047.1"/>
    </source>
</evidence>
<name>A0A917NFV8_9ACTN</name>
<protein>
    <submittedName>
        <fullName evidence="1">Uncharacterized protein</fullName>
    </submittedName>
</protein>
<dbReference type="Proteomes" id="UP000657574">
    <property type="component" value="Unassembled WGS sequence"/>
</dbReference>